<accession>A0A699V7J6</accession>
<dbReference type="EMBL" id="BKCJ011397264">
    <property type="protein sequence ID" value="GFD29708.1"/>
    <property type="molecule type" value="Genomic_DNA"/>
</dbReference>
<evidence type="ECO:0000313" key="1">
    <source>
        <dbReference type="EMBL" id="GFD29708.1"/>
    </source>
</evidence>
<reference evidence="1" key="1">
    <citation type="journal article" date="2019" name="Sci. Rep.">
        <title>Draft genome of Tanacetum cinerariifolium, the natural source of mosquito coil.</title>
        <authorList>
            <person name="Yamashiro T."/>
            <person name="Shiraishi A."/>
            <person name="Satake H."/>
            <person name="Nakayama K."/>
        </authorList>
    </citation>
    <scope>NUCLEOTIDE SEQUENCE</scope>
</reference>
<comment type="caution">
    <text evidence="1">The sequence shown here is derived from an EMBL/GenBank/DDBJ whole genome shotgun (WGS) entry which is preliminary data.</text>
</comment>
<feature type="non-terminal residue" evidence="1">
    <location>
        <position position="144"/>
    </location>
</feature>
<organism evidence="1">
    <name type="scientific">Tanacetum cinerariifolium</name>
    <name type="common">Dalmatian daisy</name>
    <name type="synonym">Chrysanthemum cinerariifolium</name>
    <dbReference type="NCBI Taxonomy" id="118510"/>
    <lineage>
        <taxon>Eukaryota</taxon>
        <taxon>Viridiplantae</taxon>
        <taxon>Streptophyta</taxon>
        <taxon>Embryophyta</taxon>
        <taxon>Tracheophyta</taxon>
        <taxon>Spermatophyta</taxon>
        <taxon>Magnoliopsida</taxon>
        <taxon>eudicotyledons</taxon>
        <taxon>Gunneridae</taxon>
        <taxon>Pentapetalae</taxon>
        <taxon>asterids</taxon>
        <taxon>campanulids</taxon>
        <taxon>Asterales</taxon>
        <taxon>Asteraceae</taxon>
        <taxon>Asteroideae</taxon>
        <taxon>Anthemideae</taxon>
        <taxon>Anthemidinae</taxon>
        <taxon>Tanacetum</taxon>
    </lineage>
</organism>
<protein>
    <submittedName>
        <fullName evidence="1">Uncharacterized protein</fullName>
    </submittedName>
</protein>
<feature type="non-terminal residue" evidence="1">
    <location>
        <position position="1"/>
    </location>
</feature>
<gene>
    <name evidence="1" type="ORF">Tci_901677</name>
</gene>
<dbReference type="AlphaFoldDB" id="A0A699V7J6"/>
<proteinExistence type="predicted"/>
<name>A0A699V7J6_TANCI</name>
<sequence length="144" mass="15474">ADFERAAAGGVVRQLLGYAPVEVAHAGVADDERGGRSASRLQQHFQLNIKVVRARALHVAGAPVIKQEQAKNMVFGLGDGYRLAQRRGPAYYEGRFQLKIELLGGAKDRLRLARWQVLAVGPPDVGAAHHDGAGPAVVGHRQAR</sequence>